<evidence type="ECO:0000313" key="2">
    <source>
        <dbReference type="Proteomes" id="UP001419268"/>
    </source>
</evidence>
<dbReference type="EMBL" id="JBBNAG010000003">
    <property type="protein sequence ID" value="KAK9148589.1"/>
    <property type="molecule type" value="Genomic_DNA"/>
</dbReference>
<protein>
    <submittedName>
        <fullName evidence="1">Uncharacterized protein</fullName>
    </submittedName>
</protein>
<dbReference type="Proteomes" id="UP001419268">
    <property type="component" value="Unassembled WGS sequence"/>
</dbReference>
<name>A0AAP0KBE8_9MAGN</name>
<gene>
    <name evidence="1" type="ORF">Scep_007346</name>
</gene>
<keyword evidence="2" id="KW-1185">Reference proteome</keyword>
<reference evidence="1 2" key="1">
    <citation type="submission" date="2024-01" db="EMBL/GenBank/DDBJ databases">
        <title>Genome assemblies of Stephania.</title>
        <authorList>
            <person name="Yang L."/>
        </authorList>
    </citation>
    <scope>NUCLEOTIDE SEQUENCE [LARGE SCALE GENOMIC DNA]</scope>
    <source>
        <strain evidence="1">JXDWG</strain>
        <tissue evidence="1">Leaf</tissue>
    </source>
</reference>
<accession>A0AAP0KBE8</accession>
<proteinExistence type="predicted"/>
<organism evidence="1 2">
    <name type="scientific">Stephania cephalantha</name>
    <dbReference type="NCBI Taxonomy" id="152367"/>
    <lineage>
        <taxon>Eukaryota</taxon>
        <taxon>Viridiplantae</taxon>
        <taxon>Streptophyta</taxon>
        <taxon>Embryophyta</taxon>
        <taxon>Tracheophyta</taxon>
        <taxon>Spermatophyta</taxon>
        <taxon>Magnoliopsida</taxon>
        <taxon>Ranunculales</taxon>
        <taxon>Menispermaceae</taxon>
        <taxon>Menispermoideae</taxon>
        <taxon>Cissampelideae</taxon>
        <taxon>Stephania</taxon>
    </lineage>
</organism>
<evidence type="ECO:0000313" key="1">
    <source>
        <dbReference type="EMBL" id="KAK9148589.1"/>
    </source>
</evidence>
<sequence length="113" mass="13357">MKETLISLPHFIIAYLTSAFGSGRHLRFAHILNTCFKAVHVDLRLGGRHLSITDTFGMTTLKAMKCRYIRTERRWIHEEEILEDMHYDINESYHESDSIVNFDERDYLGYSFL</sequence>
<dbReference type="AlphaFoldDB" id="A0AAP0KBE8"/>
<comment type="caution">
    <text evidence="1">The sequence shown here is derived from an EMBL/GenBank/DDBJ whole genome shotgun (WGS) entry which is preliminary data.</text>
</comment>